<evidence type="ECO:0000313" key="5">
    <source>
        <dbReference type="Proteomes" id="UP000281372"/>
    </source>
</evidence>
<evidence type="ECO:0000256" key="1">
    <source>
        <dbReference type="SAM" id="MobiDB-lite"/>
    </source>
</evidence>
<comment type="caution">
    <text evidence="4">The sequence shown here is derived from an EMBL/GenBank/DDBJ whole genome shotgun (WGS) entry which is preliminary data.</text>
</comment>
<evidence type="ECO:0000313" key="4">
    <source>
        <dbReference type="EMBL" id="RMN17112.1"/>
    </source>
</evidence>
<evidence type="ECO:0000256" key="2">
    <source>
        <dbReference type="SAM" id="Phobius"/>
    </source>
</evidence>
<dbReference type="Proteomes" id="UP000281372">
    <property type="component" value="Unassembled WGS sequence"/>
</dbReference>
<feature type="compositionally biased region" description="Polar residues" evidence="1">
    <location>
        <begin position="442"/>
        <end position="460"/>
    </location>
</feature>
<accession>A0A3M3K1Y4</accession>
<dbReference type="AlphaFoldDB" id="A0A3M3K1Y4"/>
<dbReference type="InterPro" id="IPR056464">
    <property type="entry name" value="DotM_C"/>
</dbReference>
<evidence type="ECO:0000259" key="3">
    <source>
        <dbReference type="Pfam" id="PF23127"/>
    </source>
</evidence>
<keyword evidence="2" id="KW-0472">Membrane</keyword>
<reference evidence="4 5" key="1">
    <citation type="submission" date="2018-08" db="EMBL/GenBank/DDBJ databases">
        <title>Recombination of ecologically and evolutionarily significant loci maintains genetic cohesion in the Pseudomonas syringae species complex.</title>
        <authorList>
            <person name="Dillon M."/>
            <person name="Thakur S."/>
            <person name="Almeida R.N.D."/>
            <person name="Weir B.S."/>
            <person name="Guttman D.S."/>
        </authorList>
    </citation>
    <scope>NUCLEOTIDE SEQUENCE [LARGE SCALE GENOMIC DNA]</scope>
    <source>
        <strain evidence="4 5">ICMP 2821</strain>
    </source>
</reference>
<dbReference type="Pfam" id="PF23127">
    <property type="entry name" value="DotM_C"/>
    <property type="match status" value="1"/>
</dbReference>
<protein>
    <recommendedName>
        <fullName evidence="3">DotM C-terminal cytoplasmic domain-containing protein</fullName>
    </recommendedName>
</protein>
<gene>
    <name evidence="4" type="ORF">ALQ64_03128</name>
</gene>
<dbReference type="RefSeq" id="WP_122378163.1">
    <property type="nucleotide sequence ID" value="NZ_RBOW01001017.1"/>
</dbReference>
<sequence>MKNGNNRDTGSEQIFIFVLTVTLIWTTWYLIRVPLMWFSFYTSFYCFKIYEHLPLILTATELNNIVTARKAIASIRPADHGIKSLITLFEYHGYVWRAIVIPMLLWWGWTTKRGIVRFNYKREIRNVYELIEIQAKHFPASAIIRGKNLLKTHPYEGPWATYALPLDFALDHMILWTSKSMVRLDTRVNEETMIPIPSFTSAEKLRPFPVKRKMLPSHRYVCFHVDRANALFSSQMGPLFTGPKALPPLERALYAALCAQAAGKSGECWKMIEQLGFSFQEGQRDASGKLSSPHYANVKGTDELLAKYENHPSVTAVIARHAHVINVMTALLHAARGKGRLMHANFLWLKPVNRGLWYALCGEGGQCPYWEASGPWAHAQIEELMGSKIVVPMVAGAVNELREVMSREHWIDPGKYSEESQKQLVAAANAQLSEELEKTKSSAKNKNPASLYAQSKQATIPPSKKKVENEDD</sequence>
<organism evidence="4 5">
    <name type="scientific">Pseudomonas cannabina</name>
    <dbReference type="NCBI Taxonomy" id="86840"/>
    <lineage>
        <taxon>Bacteria</taxon>
        <taxon>Pseudomonadati</taxon>
        <taxon>Pseudomonadota</taxon>
        <taxon>Gammaproteobacteria</taxon>
        <taxon>Pseudomonadales</taxon>
        <taxon>Pseudomonadaceae</taxon>
        <taxon>Pseudomonas</taxon>
    </lineage>
</organism>
<proteinExistence type="predicted"/>
<keyword evidence="2" id="KW-1133">Transmembrane helix</keyword>
<feature type="region of interest" description="Disordered" evidence="1">
    <location>
        <begin position="435"/>
        <end position="472"/>
    </location>
</feature>
<feature type="domain" description="DotM C-terminal cytoplasmic" evidence="3">
    <location>
        <begin position="227"/>
        <end position="402"/>
    </location>
</feature>
<name>A0A3M3K1Y4_PSECA</name>
<dbReference type="EMBL" id="RBOW01001017">
    <property type="protein sequence ID" value="RMN17112.1"/>
    <property type="molecule type" value="Genomic_DNA"/>
</dbReference>
<feature type="transmembrane region" description="Helical" evidence="2">
    <location>
        <begin position="12"/>
        <end position="31"/>
    </location>
</feature>
<keyword evidence="2" id="KW-0812">Transmembrane</keyword>